<dbReference type="InterPro" id="IPR043128">
    <property type="entry name" value="Rev_trsase/Diguanyl_cyclase"/>
</dbReference>
<dbReference type="SMART" id="SM00267">
    <property type="entry name" value="GGDEF"/>
    <property type="match status" value="1"/>
</dbReference>
<proteinExistence type="predicted"/>
<evidence type="ECO:0000259" key="1">
    <source>
        <dbReference type="PROSITE" id="PS50887"/>
    </source>
</evidence>
<dbReference type="RefSeq" id="WP_235117883.1">
    <property type="nucleotide sequence ID" value="NZ_CP090978.1"/>
</dbReference>
<organism evidence="2 3">
    <name type="scientific">Paenibacillus hexagrammi</name>
    <dbReference type="NCBI Taxonomy" id="2908839"/>
    <lineage>
        <taxon>Bacteria</taxon>
        <taxon>Bacillati</taxon>
        <taxon>Bacillota</taxon>
        <taxon>Bacilli</taxon>
        <taxon>Bacillales</taxon>
        <taxon>Paenibacillaceae</taxon>
        <taxon>Paenibacillus</taxon>
    </lineage>
</organism>
<dbReference type="InterPro" id="IPR029787">
    <property type="entry name" value="Nucleotide_cyclase"/>
</dbReference>
<protein>
    <submittedName>
        <fullName evidence="2">GGDEF domain-containing protein</fullName>
    </submittedName>
</protein>
<dbReference type="InterPro" id="IPR000160">
    <property type="entry name" value="GGDEF_dom"/>
</dbReference>
<dbReference type="PANTHER" id="PTHR45138:SF9">
    <property type="entry name" value="DIGUANYLATE CYCLASE DGCM-RELATED"/>
    <property type="match status" value="1"/>
</dbReference>
<name>A0ABY3SC05_9BACL</name>
<dbReference type="Gene3D" id="3.30.70.270">
    <property type="match status" value="1"/>
</dbReference>
<dbReference type="SUPFAM" id="SSF55073">
    <property type="entry name" value="Nucleotide cyclase"/>
    <property type="match status" value="1"/>
</dbReference>
<sequence length="156" mass="17849">MQAIYNSSITDGLTRLYNRKYFYNRVTQHVQRHLPISVLFSDIDNFKKLNDTQGHQKGDEVLKQVAQILKDEVEEYGIAGRYGGEEMVVMVTDPGIKMDAFAERVRKRIESETIVTASIGYSKYKKGLSAEELIKQADEAMYKAKTTGKNKVVKYE</sequence>
<dbReference type="NCBIfam" id="TIGR00254">
    <property type="entry name" value="GGDEF"/>
    <property type="match status" value="1"/>
</dbReference>
<reference evidence="2 3" key="1">
    <citation type="journal article" date="2024" name="Int. J. Syst. Evol. Microbiol.">
        <title>Paenibacillus hexagrammi sp. nov., a novel bacterium isolated from the gut content of Hexagrammos agrammus.</title>
        <authorList>
            <person name="Jung H.K."/>
            <person name="Kim D.G."/>
            <person name="Zin H."/>
            <person name="Park J."/>
            <person name="Jung H."/>
            <person name="Kim Y.O."/>
            <person name="Kong H.J."/>
            <person name="Kim J.W."/>
            <person name="Kim Y.S."/>
        </authorList>
    </citation>
    <scope>NUCLEOTIDE SEQUENCE [LARGE SCALE GENOMIC DNA]</scope>
    <source>
        <strain evidence="2 3">YPD9-1</strain>
    </source>
</reference>
<feature type="domain" description="GGDEF" evidence="1">
    <location>
        <begin position="34"/>
        <end position="156"/>
    </location>
</feature>
<dbReference type="EMBL" id="CP090978">
    <property type="protein sequence ID" value="UJF31537.1"/>
    <property type="molecule type" value="Genomic_DNA"/>
</dbReference>
<evidence type="ECO:0000313" key="2">
    <source>
        <dbReference type="EMBL" id="UJF31537.1"/>
    </source>
</evidence>
<evidence type="ECO:0000313" key="3">
    <source>
        <dbReference type="Proteomes" id="UP001649230"/>
    </source>
</evidence>
<dbReference type="Pfam" id="PF00990">
    <property type="entry name" value="GGDEF"/>
    <property type="match status" value="1"/>
</dbReference>
<dbReference type="Proteomes" id="UP001649230">
    <property type="component" value="Chromosome"/>
</dbReference>
<gene>
    <name evidence="2" type="ORF">L0M14_17170</name>
</gene>
<dbReference type="PANTHER" id="PTHR45138">
    <property type="entry name" value="REGULATORY COMPONENTS OF SENSORY TRANSDUCTION SYSTEM"/>
    <property type="match status" value="1"/>
</dbReference>
<keyword evidence="3" id="KW-1185">Reference proteome</keyword>
<dbReference type="InterPro" id="IPR050469">
    <property type="entry name" value="Diguanylate_Cyclase"/>
</dbReference>
<dbReference type="PROSITE" id="PS50887">
    <property type="entry name" value="GGDEF"/>
    <property type="match status" value="1"/>
</dbReference>
<accession>A0ABY3SC05</accession>
<dbReference type="CDD" id="cd01949">
    <property type="entry name" value="GGDEF"/>
    <property type="match status" value="1"/>
</dbReference>